<name>A0AA40G1I7_9HYME</name>
<proteinExistence type="predicted"/>
<gene>
    <name evidence="1" type="ORF">K0M31_019105</name>
</gene>
<dbReference type="Proteomes" id="UP001177670">
    <property type="component" value="Unassembled WGS sequence"/>
</dbReference>
<dbReference type="AlphaFoldDB" id="A0AA40G1I7"/>
<accession>A0AA40G1I7</accession>
<comment type="caution">
    <text evidence="1">The sequence shown here is derived from an EMBL/GenBank/DDBJ whole genome shotgun (WGS) entry which is preliminary data.</text>
</comment>
<sequence>MAGKIRRLKISLDASGIFIEERRESCLVTLGHHKGKFSVNSAPCLVDCLNLKYVEFQQIKKTQDHVQTSHLQEPS</sequence>
<evidence type="ECO:0000313" key="1">
    <source>
        <dbReference type="EMBL" id="KAK1129371.1"/>
    </source>
</evidence>
<keyword evidence="2" id="KW-1185">Reference proteome</keyword>
<reference evidence="1" key="1">
    <citation type="submission" date="2021-10" db="EMBL/GenBank/DDBJ databases">
        <title>Melipona bicolor Genome sequencing and assembly.</title>
        <authorList>
            <person name="Araujo N.S."/>
            <person name="Arias M.C."/>
        </authorList>
    </citation>
    <scope>NUCLEOTIDE SEQUENCE</scope>
    <source>
        <strain evidence="1">USP_2M_L1-L4_2017</strain>
        <tissue evidence="1">Whole body</tissue>
    </source>
</reference>
<evidence type="ECO:0000313" key="2">
    <source>
        <dbReference type="Proteomes" id="UP001177670"/>
    </source>
</evidence>
<organism evidence="1 2">
    <name type="scientific">Melipona bicolor</name>
    <dbReference type="NCBI Taxonomy" id="60889"/>
    <lineage>
        <taxon>Eukaryota</taxon>
        <taxon>Metazoa</taxon>
        <taxon>Ecdysozoa</taxon>
        <taxon>Arthropoda</taxon>
        <taxon>Hexapoda</taxon>
        <taxon>Insecta</taxon>
        <taxon>Pterygota</taxon>
        <taxon>Neoptera</taxon>
        <taxon>Endopterygota</taxon>
        <taxon>Hymenoptera</taxon>
        <taxon>Apocrita</taxon>
        <taxon>Aculeata</taxon>
        <taxon>Apoidea</taxon>
        <taxon>Anthophila</taxon>
        <taxon>Apidae</taxon>
        <taxon>Melipona</taxon>
    </lineage>
</organism>
<dbReference type="EMBL" id="JAHYIQ010000008">
    <property type="protein sequence ID" value="KAK1129371.1"/>
    <property type="molecule type" value="Genomic_DNA"/>
</dbReference>
<protein>
    <submittedName>
        <fullName evidence="1">Uncharacterized protein</fullName>
    </submittedName>
</protein>